<dbReference type="Pfam" id="PF12394">
    <property type="entry name" value="DUF3657"/>
    <property type="match status" value="1"/>
</dbReference>
<sequence length="287" mass="32326">MLRRLRWIIAGFNFHNYKTINPSKPDAKPLPSPQLQTTLNPKPIKPSSNQNHPPMLEIVHEIAIYIHRFHNLDLFQQGWYQIKITMKWEDGDYSSLGTPSRVVQYEGTSLFLLKLAPDLGSDDTYGVWRIDDSDHSFTTQPFRIRYARQDILLCVMISFNLSLGKYEGPSTSAVILKFELLYAPILENGTHLVSLDACPAAVHEFRIPPQALLGLHSYCPVHFDAFHAVLVDLSVHISLMKSGVYTSLTKVSSDSCTGEDVAAENYDKSKQVCAPRPVFVLHTCGVL</sequence>
<comment type="caution">
    <text evidence="2">The sequence shown here is derived from an EMBL/GenBank/DDBJ whole genome shotgun (WGS) entry which is preliminary data.</text>
</comment>
<evidence type="ECO:0000313" key="2">
    <source>
        <dbReference type="EMBL" id="CAK9141541.1"/>
    </source>
</evidence>
<dbReference type="EMBL" id="CAUOFW020001147">
    <property type="protein sequence ID" value="CAK9141541.1"/>
    <property type="molecule type" value="Genomic_DNA"/>
</dbReference>
<feature type="region of interest" description="Disordered" evidence="1">
    <location>
        <begin position="23"/>
        <end position="50"/>
    </location>
</feature>
<keyword evidence="3" id="KW-1185">Reference proteome</keyword>
<name>A0ABC8R965_9AQUA</name>
<reference evidence="2 3" key="1">
    <citation type="submission" date="2024-02" db="EMBL/GenBank/DDBJ databases">
        <authorList>
            <person name="Vignale AGUSTIN F."/>
            <person name="Sosa J E."/>
            <person name="Modenutti C."/>
        </authorList>
    </citation>
    <scope>NUCLEOTIDE SEQUENCE [LARGE SCALE GENOMIC DNA]</scope>
</reference>
<organism evidence="2 3">
    <name type="scientific">Ilex paraguariensis</name>
    <name type="common">yerba mate</name>
    <dbReference type="NCBI Taxonomy" id="185542"/>
    <lineage>
        <taxon>Eukaryota</taxon>
        <taxon>Viridiplantae</taxon>
        <taxon>Streptophyta</taxon>
        <taxon>Embryophyta</taxon>
        <taxon>Tracheophyta</taxon>
        <taxon>Spermatophyta</taxon>
        <taxon>Magnoliopsida</taxon>
        <taxon>eudicotyledons</taxon>
        <taxon>Gunneridae</taxon>
        <taxon>Pentapetalae</taxon>
        <taxon>asterids</taxon>
        <taxon>campanulids</taxon>
        <taxon>Aquifoliales</taxon>
        <taxon>Aquifoliaceae</taxon>
        <taxon>Ilex</taxon>
    </lineage>
</organism>
<dbReference type="InterPro" id="IPR022122">
    <property type="entry name" value="DUF3657"/>
</dbReference>
<gene>
    <name evidence="2" type="ORF">ILEXP_LOCUS9133</name>
</gene>
<accession>A0ABC8R965</accession>
<dbReference type="AlphaFoldDB" id="A0ABC8R965"/>
<proteinExistence type="predicted"/>
<evidence type="ECO:0000256" key="1">
    <source>
        <dbReference type="SAM" id="MobiDB-lite"/>
    </source>
</evidence>
<protein>
    <submittedName>
        <fullName evidence="2">Uncharacterized protein</fullName>
    </submittedName>
</protein>
<feature type="compositionally biased region" description="Polar residues" evidence="1">
    <location>
        <begin position="33"/>
        <end position="50"/>
    </location>
</feature>
<evidence type="ECO:0000313" key="3">
    <source>
        <dbReference type="Proteomes" id="UP001642360"/>
    </source>
</evidence>
<dbReference type="Proteomes" id="UP001642360">
    <property type="component" value="Unassembled WGS sequence"/>
</dbReference>